<dbReference type="PANTHER" id="PTHR42085:SF1">
    <property type="entry name" value="F-BOX DOMAIN-CONTAINING PROTEIN"/>
    <property type="match status" value="1"/>
</dbReference>
<dbReference type="InterPro" id="IPR038883">
    <property type="entry name" value="AN11006-like"/>
</dbReference>
<proteinExistence type="predicted"/>
<dbReference type="OrthoDB" id="4790878at2759"/>
<dbReference type="Pfam" id="PF20150">
    <property type="entry name" value="2EXR"/>
    <property type="match status" value="1"/>
</dbReference>
<reference evidence="3" key="1">
    <citation type="journal article" date="2020" name="Stud. Mycol.">
        <title>101 Dothideomycetes genomes: a test case for predicting lifestyles and emergence of pathogens.</title>
        <authorList>
            <person name="Haridas S."/>
            <person name="Albert R."/>
            <person name="Binder M."/>
            <person name="Bloem J."/>
            <person name="Labutti K."/>
            <person name="Salamov A."/>
            <person name="Andreopoulos B."/>
            <person name="Baker S."/>
            <person name="Barry K."/>
            <person name="Bills G."/>
            <person name="Bluhm B."/>
            <person name="Cannon C."/>
            <person name="Castanera R."/>
            <person name="Culley D."/>
            <person name="Daum C."/>
            <person name="Ezra D."/>
            <person name="Gonzalez J."/>
            <person name="Henrissat B."/>
            <person name="Kuo A."/>
            <person name="Liang C."/>
            <person name="Lipzen A."/>
            <person name="Lutzoni F."/>
            <person name="Magnuson J."/>
            <person name="Mondo S."/>
            <person name="Nolan M."/>
            <person name="Ohm R."/>
            <person name="Pangilinan J."/>
            <person name="Park H.-J."/>
            <person name="Ramirez L."/>
            <person name="Alfaro M."/>
            <person name="Sun H."/>
            <person name="Tritt A."/>
            <person name="Yoshinaga Y."/>
            <person name="Zwiers L.-H."/>
            <person name="Turgeon B."/>
            <person name="Goodwin S."/>
            <person name="Spatafora J."/>
            <person name="Crous P."/>
            <person name="Grigoriev I."/>
        </authorList>
    </citation>
    <scope>NUCLEOTIDE SEQUENCE</scope>
    <source>
        <strain evidence="3">CBS 627.86</strain>
    </source>
</reference>
<feature type="coiled-coil region" evidence="1">
    <location>
        <begin position="62"/>
        <end position="89"/>
    </location>
</feature>
<organism evidence="3 4">
    <name type="scientific">Lophiotrema nucula</name>
    <dbReference type="NCBI Taxonomy" id="690887"/>
    <lineage>
        <taxon>Eukaryota</taxon>
        <taxon>Fungi</taxon>
        <taxon>Dikarya</taxon>
        <taxon>Ascomycota</taxon>
        <taxon>Pezizomycotina</taxon>
        <taxon>Dothideomycetes</taxon>
        <taxon>Pleosporomycetidae</taxon>
        <taxon>Pleosporales</taxon>
        <taxon>Lophiotremataceae</taxon>
        <taxon>Lophiotrema</taxon>
    </lineage>
</organism>
<gene>
    <name evidence="3" type="ORF">BDV96DRAFT_75407</name>
</gene>
<protein>
    <recommendedName>
        <fullName evidence="2">2EXR domain-containing protein</fullName>
    </recommendedName>
</protein>
<dbReference type="Proteomes" id="UP000799770">
    <property type="component" value="Unassembled WGS sequence"/>
</dbReference>
<keyword evidence="1" id="KW-0175">Coiled coil</keyword>
<keyword evidence="4" id="KW-1185">Reference proteome</keyword>
<evidence type="ECO:0000256" key="1">
    <source>
        <dbReference type="SAM" id="Coils"/>
    </source>
</evidence>
<sequence>MDSPFLRLPGELRNRIYELVLFTPDNTLHFKLHISRSKGKAPKTVAVLCTTAKKDVDSEDPLQNYKYDFNQLKNTCHEIRDETEGLELKYNVLEFDQQVEKNPKPGRQFLWFIKSYPHFNLALLHSVVLSSTLADKSPHVREPFLPEPTDILLALADFCDSNPHVEVTYMLPPIAATRDRRYVELTDYHVLDLMDYGIFYTWLLFGTDLRYLYPKDHNGWWPGERLRGLIGRNEMHRKPNSRFVDEGIETQEGNLVFRIRDGVVREKLFECLVNAPYWNGVRKEEDCRFEWLLWARRWVNEGI</sequence>
<dbReference type="EMBL" id="ML977323">
    <property type="protein sequence ID" value="KAF2115342.1"/>
    <property type="molecule type" value="Genomic_DNA"/>
</dbReference>
<name>A0A6A5Z7F0_9PLEO</name>
<evidence type="ECO:0000313" key="4">
    <source>
        <dbReference type="Proteomes" id="UP000799770"/>
    </source>
</evidence>
<dbReference type="AlphaFoldDB" id="A0A6A5Z7F0"/>
<evidence type="ECO:0000313" key="3">
    <source>
        <dbReference type="EMBL" id="KAF2115342.1"/>
    </source>
</evidence>
<evidence type="ECO:0000259" key="2">
    <source>
        <dbReference type="Pfam" id="PF20150"/>
    </source>
</evidence>
<accession>A0A6A5Z7F0</accession>
<feature type="domain" description="2EXR" evidence="2">
    <location>
        <begin position="4"/>
        <end position="108"/>
    </location>
</feature>
<dbReference type="PANTHER" id="PTHR42085">
    <property type="entry name" value="F-BOX DOMAIN-CONTAINING PROTEIN"/>
    <property type="match status" value="1"/>
</dbReference>
<dbReference type="InterPro" id="IPR045518">
    <property type="entry name" value="2EXR"/>
</dbReference>